<comment type="similarity">
    <text evidence="1">Belongs to the shaker potassium channel beta subunit family.</text>
</comment>
<dbReference type="PANTHER" id="PTHR43150:SF2">
    <property type="entry name" value="HYPERKINETIC, ISOFORM M"/>
    <property type="match status" value="1"/>
</dbReference>
<proteinExistence type="inferred from homology"/>
<dbReference type="Proteomes" id="UP000070444">
    <property type="component" value="Unassembled WGS sequence"/>
</dbReference>
<feature type="domain" description="NADP-dependent oxidoreductase" evidence="4">
    <location>
        <begin position="19"/>
        <end position="138"/>
    </location>
</feature>
<dbReference type="InterPro" id="IPR036812">
    <property type="entry name" value="NAD(P)_OxRdtase_dom_sf"/>
</dbReference>
<dbReference type="EMBL" id="KQ964469">
    <property type="protein sequence ID" value="KXN71721.1"/>
    <property type="molecule type" value="Genomic_DNA"/>
</dbReference>
<dbReference type="AlphaFoldDB" id="A0A137P9X0"/>
<dbReference type="GO" id="GO:0034220">
    <property type="term" value="P:monoatomic ion transmembrane transport"/>
    <property type="evidence" value="ECO:0007669"/>
    <property type="project" value="UniProtKB-KW"/>
</dbReference>
<keyword evidence="6" id="KW-1185">Reference proteome</keyword>
<dbReference type="Gene3D" id="3.20.20.100">
    <property type="entry name" value="NADP-dependent oxidoreductase domain"/>
    <property type="match status" value="2"/>
</dbReference>
<dbReference type="STRING" id="796925.A0A137P9X0"/>
<dbReference type="Pfam" id="PF00248">
    <property type="entry name" value="Aldo_ket_red"/>
    <property type="match status" value="2"/>
</dbReference>
<evidence type="ECO:0000256" key="1">
    <source>
        <dbReference type="ARBA" id="ARBA00006515"/>
    </source>
</evidence>
<name>A0A137P9X0_CONC2</name>
<evidence type="ECO:0000259" key="4">
    <source>
        <dbReference type="Pfam" id="PF00248"/>
    </source>
</evidence>
<evidence type="ECO:0000313" key="6">
    <source>
        <dbReference type="Proteomes" id="UP000070444"/>
    </source>
</evidence>
<reference evidence="5 6" key="1">
    <citation type="journal article" date="2015" name="Genome Biol. Evol.">
        <title>Phylogenomic analyses indicate that early fungi evolved digesting cell walls of algal ancestors of land plants.</title>
        <authorList>
            <person name="Chang Y."/>
            <person name="Wang S."/>
            <person name="Sekimoto S."/>
            <person name="Aerts A.L."/>
            <person name="Choi C."/>
            <person name="Clum A."/>
            <person name="LaButti K.M."/>
            <person name="Lindquist E.A."/>
            <person name="Yee Ngan C."/>
            <person name="Ohm R.A."/>
            <person name="Salamov A.A."/>
            <person name="Grigoriev I.V."/>
            <person name="Spatafora J.W."/>
            <person name="Berbee M.L."/>
        </authorList>
    </citation>
    <scope>NUCLEOTIDE SEQUENCE [LARGE SCALE GENOMIC DNA]</scope>
    <source>
        <strain evidence="5 6">NRRL 28638</strain>
    </source>
</reference>
<evidence type="ECO:0000256" key="2">
    <source>
        <dbReference type="ARBA" id="ARBA00022857"/>
    </source>
</evidence>
<protein>
    <submittedName>
        <fullName evidence="5">Voltage-dependent potassium channel, beta subunit</fullName>
    </submittedName>
</protein>
<dbReference type="PRINTS" id="PR00069">
    <property type="entry name" value="ALDKETRDTASE"/>
</dbReference>
<gene>
    <name evidence="5" type="ORF">CONCODRAFT_5609</name>
</gene>
<keyword evidence="5" id="KW-0813">Transport</keyword>
<dbReference type="InterPro" id="IPR005399">
    <property type="entry name" value="K_chnl_volt-dep_bsu_KCNAB-rel"/>
</dbReference>
<dbReference type="SUPFAM" id="SSF51430">
    <property type="entry name" value="NAD(P)-linked oxidoreductase"/>
    <property type="match status" value="1"/>
</dbReference>
<evidence type="ECO:0000256" key="3">
    <source>
        <dbReference type="ARBA" id="ARBA00023002"/>
    </source>
</evidence>
<keyword evidence="5" id="KW-0407">Ion channel</keyword>
<sequence>MTNMIYRRLGRSGLKVSVISFGAWMAIQEPVDQELFDKLMKMSYDAGINFFDNAEYYTHGLSETVMGISIKNNGFKREDLVISTKIFFGTNGWGPNAKGLSKKHLVEGMNASLKRLQLDYVDLVFAHRPDPEVPMEEIQITEAHVIARELGLEGPVMEQPQYNIFNRERVEKEYLPLYENFGLGTTIWSPLAHGVLTGKYTNGIPQGARFDGAEGVHKVHVGRFNHDKGKDQIQRVPRLEPIAKQLGCTLPQLAIAWCIKNPNVSTAITAFSKVEQFESNIKCLDIIDKLTPEIMNQIDDIFETKPTQVANFRDQ</sequence>
<feature type="domain" description="NADP-dependent oxidoreductase" evidence="4">
    <location>
        <begin position="154"/>
        <end position="301"/>
    </location>
</feature>
<keyword evidence="2" id="KW-0521">NADP</keyword>
<evidence type="ECO:0000313" key="5">
    <source>
        <dbReference type="EMBL" id="KXN71721.1"/>
    </source>
</evidence>
<organism evidence="5 6">
    <name type="scientific">Conidiobolus coronatus (strain ATCC 28846 / CBS 209.66 / NRRL 28638)</name>
    <name type="common">Delacroixia coronata</name>
    <dbReference type="NCBI Taxonomy" id="796925"/>
    <lineage>
        <taxon>Eukaryota</taxon>
        <taxon>Fungi</taxon>
        <taxon>Fungi incertae sedis</taxon>
        <taxon>Zoopagomycota</taxon>
        <taxon>Entomophthoromycotina</taxon>
        <taxon>Entomophthoromycetes</taxon>
        <taxon>Entomophthorales</taxon>
        <taxon>Ancylistaceae</taxon>
        <taxon>Conidiobolus</taxon>
    </lineage>
</organism>
<dbReference type="GO" id="GO:0016491">
    <property type="term" value="F:oxidoreductase activity"/>
    <property type="evidence" value="ECO:0007669"/>
    <property type="project" value="UniProtKB-KW"/>
</dbReference>
<dbReference type="PANTHER" id="PTHR43150">
    <property type="entry name" value="HYPERKINETIC, ISOFORM M"/>
    <property type="match status" value="1"/>
</dbReference>
<keyword evidence="5" id="KW-0406">Ion transport</keyword>
<dbReference type="InterPro" id="IPR020471">
    <property type="entry name" value="AKR"/>
</dbReference>
<dbReference type="InterPro" id="IPR023210">
    <property type="entry name" value="NADP_OxRdtase_dom"/>
</dbReference>
<dbReference type="OrthoDB" id="37537at2759"/>
<accession>A0A137P9X0</accession>
<keyword evidence="3" id="KW-0560">Oxidoreductase</keyword>